<feature type="active site" description="Nucleophile" evidence="4">
    <location>
        <position position="14"/>
    </location>
</feature>
<feature type="active site" description="Proton donor" evidence="4">
    <location>
        <position position="155"/>
    </location>
</feature>
<dbReference type="GO" id="GO:0004725">
    <property type="term" value="F:protein tyrosine phosphatase activity"/>
    <property type="evidence" value="ECO:0007669"/>
    <property type="project" value="InterPro"/>
</dbReference>
<dbReference type="Gene3D" id="3.40.50.2300">
    <property type="match status" value="1"/>
</dbReference>
<keyword evidence="8" id="KW-1185">Reference proteome</keyword>
<dbReference type="EMBL" id="JAKWFO010000003">
    <property type="protein sequence ID" value="KAI9637850.1"/>
    <property type="molecule type" value="Genomic_DNA"/>
</dbReference>
<feature type="domain" description="Phosphotyrosine protein phosphatase I" evidence="6">
    <location>
        <begin position="8"/>
        <end position="181"/>
    </location>
</feature>
<evidence type="ECO:0000313" key="8">
    <source>
        <dbReference type="Proteomes" id="UP001164286"/>
    </source>
</evidence>
<evidence type="ECO:0000256" key="4">
    <source>
        <dbReference type="PIRSR" id="PIRSR617867-1"/>
    </source>
</evidence>
<dbReference type="PRINTS" id="PR00719">
    <property type="entry name" value="LMWPTPASE"/>
</dbReference>
<dbReference type="GeneID" id="77731099"/>
<name>A0AA38HCG8_9TREE</name>
<dbReference type="Proteomes" id="UP001164286">
    <property type="component" value="Unassembled WGS sequence"/>
</dbReference>
<comment type="similarity">
    <text evidence="1">Belongs to the low molecular weight phosphotyrosine protein phosphatase family.</text>
</comment>
<dbReference type="AlphaFoldDB" id="A0AA38HCG8"/>
<dbReference type="PANTHER" id="PTHR11717">
    <property type="entry name" value="LOW MOLECULAR WEIGHT PROTEIN TYROSINE PHOSPHATASE"/>
    <property type="match status" value="1"/>
</dbReference>
<evidence type="ECO:0000256" key="2">
    <source>
        <dbReference type="ARBA" id="ARBA00022801"/>
    </source>
</evidence>
<gene>
    <name evidence="7" type="ORF">MKK02DRAFT_42225</name>
</gene>
<feature type="compositionally biased region" description="Basic residues" evidence="5">
    <location>
        <begin position="134"/>
        <end position="148"/>
    </location>
</feature>
<dbReference type="PANTHER" id="PTHR11717:SF7">
    <property type="entry name" value="LOW MOLECULAR WEIGHT PHOSPHOTYROSINE PROTEIN PHOSPHATASE"/>
    <property type="match status" value="1"/>
</dbReference>
<dbReference type="Pfam" id="PF01451">
    <property type="entry name" value="LMWPc"/>
    <property type="match status" value="1"/>
</dbReference>
<evidence type="ECO:0000259" key="6">
    <source>
        <dbReference type="SMART" id="SM00226"/>
    </source>
</evidence>
<feature type="active site" evidence="4">
    <location>
        <position position="17"/>
    </location>
</feature>
<dbReference type="SUPFAM" id="SSF52788">
    <property type="entry name" value="Phosphotyrosine protein phosphatases I"/>
    <property type="match status" value="1"/>
</dbReference>
<dbReference type="InterPro" id="IPR050438">
    <property type="entry name" value="LMW_PTPase"/>
</dbReference>
<dbReference type="InterPro" id="IPR017867">
    <property type="entry name" value="Tyr_phospatase_low_mol_wt"/>
</dbReference>
<evidence type="ECO:0000313" key="7">
    <source>
        <dbReference type="EMBL" id="KAI9637850.1"/>
    </source>
</evidence>
<dbReference type="InterPro" id="IPR023485">
    <property type="entry name" value="Ptyr_pPase"/>
</dbReference>
<evidence type="ECO:0000256" key="5">
    <source>
        <dbReference type="SAM" id="MobiDB-lite"/>
    </source>
</evidence>
<keyword evidence="3" id="KW-0904">Protein phosphatase</keyword>
<sequence length="209" mass="22936">MPGTIKNVSVLMVCLGRSPMAEAVLNHQIAQRPSLKERFNFTVDSAGTGAYHEGDEADERTIETCKKHAVPISCRARPIRSSDYDKFDYILAMDNSNLQTLLYKKPATSKAHISLFGAYDPALHLPAPAQSNGHGHHSHAHHHTRARPKAQPIVDPYYDGVSGFEQAYWQCAKYASGFLDYLEGGEQAHSVGGEQTEEASKKVLEAMGA</sequence>
<dbReference type="RefSeq" id="XP_052947627.1">
    <property type="nucleotide sequence ID" value="XM_053091894.1"/>
</dbReference>
<accession>A0AA38HCG8</accession>
<proteinExistence type="inferred from homology"/>
<feature type="region of interest" description="Disordered" evidence="5">
    <location>
        <begin position="128"/>
        <end position="151"/>
    </location>
</feature>
<evidence type="ECO:0000256" key="3">
    <source>
        <dbReference type="ARBA" id="ARBA00022912"/>
    </source>
</evidence>
<dbReference type="SMART" id="SM00226">
    <property type="entry name" value="LMWPc"/>
    <property type="match status" value="1"/>
</dbReference>
<keyword evidence="2" id="KW-0378">Hydrolase</keyword>
<organism evidence="7 8">
    <name type="scientific">Dioszegia hungarica</name>
    <dbReference type="NCBI Taxonomy" id="4972"/>
    <lineage>
        <taxon>Eukaryota</taxon>
        <taxon>Fungi</taxon>
        <taxon>Dikarya</taxon>
        <taxon>Basidiomycota</taxon>
        <taxon>Agaricomycotina</taxon>
        <taxon>Tremellomycetes</taxon>
        <taxon>Tremellales</taxon>
        <taxon>Bulleribasidiaceae</taxon>
        <taxon>Dioszegia</taxon>
    </lineage>
</organism>
<comment type="caution">
    <text evidence="7">The sequence shown here is derived from an EMBL/GenBank/DDBJ whole genome shotgun (WGS) entry which is preliminary data.</text>
</comment>
<evidence type="ECO:0000256" key="1">
    <source>
        <dbReference type="ARBA" id="ARBA00011063"/>
    </source>
</evidence>
<reference evidence="7" key="1">
    <citation type="journal article" date="2022" name="G3 (Bethesda)">
        <title>High quality genome of the basidiomycete yeast Dioszegia hungarica PDD-24b-2 isolated from cloud water.</title>
        <authorList>
            <person name="Jarrige D."/>
            <person name="Haridas S."/>
            <person name="Bleykasten-Grosshans C."/>
            <person name="Joly M."/>
            <person name="Nadalig T."/>
            <person name="Sancelme M."/>
            <person name="Vuilleumier S."/>
            <person name="Grigoriev I.V."/>
            <person name="Amato P."/>
            <person name="Bringel F."/>
        </authorList>
    </citation>
    <scope>NUCLEOTIDE SEQUENCE</scope>
    <source>
        <strain evidence="7">PDD-24b-2</strain>
    </source>
</reference>
<dbReference type="CDD" id="cd16343">
    <property type="entry name" value="LMWPTP"/>
    <property type="match status" value="1"/>
</dbReference>
<dbReference type="InterPro" id="IPR036196">
    <property type="entry name" value="Ptyr_pPase_sf"/>
</dbReference>
<protein>
    <submittedName>
        <fullName evidence="7">Phosphotyrosine protein phosphatase I superfamily</fullName>
    </submittedName>
</protein>